<accession>A0ABD5WQD2</accession>
<protein>
    <submittedName>
        <fullName evidence="2">Uncharacterized protein</fullName>
    </submittedName>
</protein>
<gene>
    <name evidence="2" type="ORF">ACFQJ6_13165</name>
</gene>
<reference evidence="2 3" key="1">
    <citation type="journal article" date="2019" name="Int. J. Syst. Evol. Microbiol.">
        <title>The Global Catalogue of Microorganisms (GCM) 10K type strain sequencing project: providing services to taxonomists for standard genome sequencing and annotation.</title>
        <authorList>
            <consortium name="The Broad Institute Genomics Platform"/>
            <consortium name="The Broad Institute Genome Sequencing Center for Infectious Disease"/>
            <person name="Wu L."/>
            <person name="Ma J."/>
        </authorList>
    </citation>
    <scope>NUCLEOTIDE SEQUENCE [LARGE SCALE GENOMIC DNA]</scope>
    <source>
        <strain evidence="2 3">DT72</strain>
    </source>
</reference>
<keyword evidence="3" id="KW-1185">Reference proteome</keyword>
<feature type="region of interest" description="Disordered" evidence="1">
    <location>
        <begin position="13"/>
        <end position="103"/>
    </location>
</feature>
<feature type="compositionally biased region" description="Basic and acidic residues" evidence="1">
    <location>
        <begin position="14"/>
        <end position="24"/>
    </location>
</feature>
<sequence>MGLLTKLKSLLGLSEDRSQVRRSESGVTIEREPDESVEPDAEVESAVKGVDTDTEESSEVAEPDDTAAERAESDDETTPRPTWRRAKTPKRPKTPRRASPPKT</sequence>
<evidence type="ECO:0000313" key="2">
    <source>
        <dbReference type="EMBL" id="MFC7080916.1"/>
    </source>
</evidence>
<dbReference type="EMBL" id="JBHSZH010000005">
    <property type="protein sequence ID" value="MFC7080916.1"/>
    <property type="molecule type" value="Genomic_DNA"/>
</dbReference>
<dbReference type="RefSeq" id="WP_382209890.1">
    <property type="nucleotide sequence ID" value="NZ_JBHSZH010000005.1"/>
</dbReference>
<evidence type="ECO:0000256" key="1">
    <source>
        <dbReference type="SAM" id="MobiDB-lite"/>
    </source>
</evidence>
<dbReference type="Proteomes" id="UP001596407">
    <property type="component" value="Unassembled WGS sequence"/>
</dbReference>
<proteinExistence type="predicted"/>
<feature type="compositionally biased region" description="Acidic residues" evidence="1">
    <location>
        <begin position="52"/>
        <end position="76"/>
    </location>
</feature>
<feature type="compositionally biased region" description="Basic residues" evidence="1">
    <location>
        <begin position="82"/>
        <end position="96"/>
    </location>
</feature>
<feature type="compositionally biased region" description="Acidic residues" evidence="1">
    <location>
        <begin position="32"/>
        <end position="43"/>
    </location>
</feature>
<dbReference type="AlphaFoldDB" id="A0ABD5WQD2"/>
<comment type="caution">
    <text evidence="2">The sequence shown here is derived from an EMBL/GenBank/DDBJ whole genome shotgun (WGS) entry which is preliminary data.</text>
</comment>
<evidence type="ECO:0000313" key="3">
    <source>
        <dbReference type="Proteomes" id="UP001596407"/>
    </source>
</evidence>
<name>A0ABD5WQD2_9EURY</name>
<organism evidence="2 3">
    <name type="scientific">Halorussus caseinilyticus</name>
    <dbReference type="NCBI Taxonomy" id="3034025"/>
    <lineage>
        <taxon>Archaea</taxon>
        <taxon>Methanobacteriati</taxon>
        <taxon>Methanobacteriota</taxon>
        <taxon>Stenosarchaea group</taxon>
        <taxon>Halobacteria</taxon>
        <taxon>Halobacteriales</taxon>
        <taxon>Haladaptataceae</taxon>
        <taxon>Halorussus</taxon>
    </lineage>
</organism>